<evidence type="ECO:0000256" key="1">
    <source>
        <dbReference type="ARBA" id="ARBA00009820"/>
    </source>
</evidence>
<gene>
    <name evidence="2" type="ORF">S01H1_76304</name>
</gene>
<sequence length="236" mass="26927">AYEWSPDSKRIAYTMNNPETEEEKKNKREKLDMKVLNTNYKYSHLYTITIDKDSEGERKVKRLTSGNFHITAFDWSPDGKTIAYEHHVNPTADVWISADISSVSSDSGAVRPLVSWKGADRFPHYSPDGKWLAFVSDGGNPSWALLSDVFIMPSQGGKPKQLALTPDRSFTYYGRFIGWSSDSKEMYVRESSRTFWRIFAVPVNGEKTRMVTTWPGTFISVSFSKNGKIMAFVYQT</sequence>
<dbReference type="AlphaFoldDB" id="X0ZZR2"/>
<comment type="similarity">
    <text evidence="1">Belongs to the TolB family.</text>
</comment>
<dbReference type="EMBL" id="BARS01051198">
    <property type="protein sequence ID" value="GAG53486.1"/>
    <property type="molecule type" value="Genomic_DNA"/>
</dbReference>
<protein>
    <recommendedName>
        <fullName evidence="3">Dipeptidylpeptidase IV N-terminal domain-containing protein</fullName>
    </recommendedName>
</protein>
<dbReference type="Pfam" id="PF07676">
    <property type="entry name" value="PD40"/>
    <property type="match status" value="3"/>
</dbReference>
<dbReference type="InterPro" id="IPR011659">
    <property type="entry name" value="WD40"/>
</dbReference>
<reference evidence="2" key="1">
    <citation type="journal article" date="2014" name="Front. Microbiol.">
        <title>High frequency of phylogenetically diverse reductive dehalogenase-homologous genes in deep subseafloor sedimentary metagenomes.</title>
        <authorList>
            <person name="Kawai M."/>
            <person name="Futagami T."/>
            <person name="Toyoda A."/>
            <person name="Takaki Y."/>
            <person name="Nishi S."/>
            <person name="Hori S."/>
            <person name="Arai W."/>
            <person name="Tsubouchi T."/>
            <person name="Morono Y."/>
            <person name="Uchiyama I."/>
            <person name="Ito T."/>
            <person name="Fujiyama A."/>
            <person name="Inagaki F."/>
            <person name="Takami H."/>
        </authorList>
    </citation>
    <scope>NUCLEOTIDE SEQUENCE</scope>
    <source>
        <strain evidence="2">Expedition CK06-06</strain>
    </source>
</reference>
<comment type="caution">
    <text evidence="2">The sequence shown here is derived from an EMBL/GenBank/DDBJ whole genome shotgun (WGS) entry which is preliminary data.</text>
</comment>
<dbReference type="Gene3D" id="2.120.10.30">
    <property type="entry name" value="TolB, C-terminal domain"/>
    <property type="match status" value="1"/>
</dbReference>
<dbReference type="InterPro" id="IPR011042">
    <property type="entry name" value="6-blade_b-propeller_TolB-like"/>
</dbReference>
<evidence type="ECO:0008006" key="3">
    <source>
        <dbReference type="Google" id="ProtNLM"/>
    </source>
</evidence>
<dbReference type="PANTHER" id="PTHR36842:SF1">
    <property type="entry name" value="PROTEIN TOLB"/>
    <property type="match status" value="1"/>
</dbReference>
<feature type="non-terminal residue" evidence="2">
    <location>
        <position position="1"/>
    </location>
</feature>
<accession>X0ZZR2</accession>
<dbReference type="SUPFAM" id="SSF82171">
    <property type="entry name" value="DPP6 N-terminal domain-like"/>
    <property type="match status" value="1"/>
</dbReference>
<organism evidence="2">
    <name type="scientific">marine sediment metagenome</name>
    <dbReference type="NCBI Taxonomy" id="412755"/>
    <lineage>
        <taxon>unclassified sequences</taxon>
        <taxon>metagenomes</taxon>
        <taxon>ecological metagenomes</taxon>
    </lineage>
</organism>
<proteinExistence type="inferred from homology"/>
<feature type="non-terminal residue" evidence="2">
    <location>
        <position position="236"/>
    </location>
</feature>
<dbReference type="PANTHER" id="PTHR36842">
    <property type="entry name" value="PROTEIN TOLB HOMOLOG"/>
    <property type="match status" value="1"/>
</dbReference>
<evidence type="ECO:0000313" key="2">
    <source>
        <dbReference type="EMBL" id="GAG53486.1"/>
    </source>
</evidence>
<name>X0ZZR2_9ZZZZ</name>
<dbReference type="Gene3D" id="2.120.10.60">
    <property type="entry name" value="Tricorn protease N-terminal domain"/>
    <property type="match status" value="1"/>
</dbReference>